<protein>
    <recommendedName>
        <fullName evidence="4">Trehalose 6-phosphate phosphatase</fullName>
        <ecNumber evidence="4">3.1.3.12</ecNumber>
    </recommendedName>
</protein>
<dbReference type="InterPro" id="IPR036412">
    <property type="entry name" value="HAD-like_sf"/>
</dbReference>
<dbReference type="SUPFAM" id="SSF56784">
    <property type="entry name" value="HAD-like"/>
    <property type="match status" value="1"/>
</dbReference>
<dbReference type="OrthoDB" id="9814913at2"/>
<dbReference type="EMBL" id="FMAH01000001">
    <property type="protein sequence ID" value="SCB08635.1"/>
    <property type="molecule type" value="Genomic_DNA"/>
</dbReference>
<gene>
    <name evidence="5" type="ORF">GA0061102_1001240</name>
</gene>
<dbReference type="Pfam" id="PF02358">
    <property type="entry name" value="Trehalose_PPase"/>
    <property type="match status" value="1"/>
</dbReference>
<keyword evidence="4" id="KW-0479">Metal-binding</keyword>
<keyword evidence="4" id="KW-0460">Magnesium</keyword>
<dbReference type="CDD" id="cd01627">
    <property type="entry name" value="HAD_TPP"/>
    <property type="match status" value="1"/>
</dbReference>
<comment type="cofactor">
    <cofactor evidence="4">
        <name>Mg(2+)</name>
        <dbReference type="ChEBI" id="CHEBI:18420"/>
    </cofactor>
</comment>
<comment type="function">
    <text evidence="4">Removes the phosphate from trehalose 6-phosphate to produce free trehalose.</text>
</comment>
<dbReference type="InterPro" id="IPR006379">
    <property type="entry name" value="HAD-SF_hydro_IIB"/>
</dbReference>
<dbReference type="RefSeq" id="WP_092843248.1">
    <property type="nucleotide sequence ID" value="NZ_FMAH01000001.1"/>
</dbReference>
<dbReference type="PANTHER" id="PTHR43768:SF3">
    <property type="entry name" value="TREHALOSE 6-PHOSPHATE PHOSPHATASE"/>
    <property type="match status" value="1"/>
</dbReference>
<accession>A0A1C3TZU9</accession>
<sequence length="264" mass="28473">MSSQEQPKQGEAEPRPLKEPALSALSLYPQDWALFLDIDGTLLDLAERPEAIVVPDYLPGTLHALSRQLGGALALVTGRAIEFVDPLFAPFRFPVAGLHGAERRDAGGRLRRAHIPPAFQEMKLIIQREAIAWPGAIVEDKGAAVAVHFRHAPASEAEIGEAMQRHIEEAGPDWNLQRGKMVIEICPAHASKGHAVEAFLAEAPFEGRRPITIGDDVTDETMFAAANRLGGQSVRIGDADGKTLARASIGSPARLRDVLGTLLK</sequence>
<reference evidence="6" key="1">
    <citation type="submission" date="2016-08" db="EMBL/GenBank/DDBJ databases">
        <authorList>
            <person name="Varghese N."/>
            <person name="Submissions Spin"/>
        </authorList>
    </citation>
    <scope>NUCLEOTIDE SEQUENCE [LARGE SCALE GENOMIC DNA]</scope>
    <source>
        <strain evidence="6">HAMBI 2971</strain>
    </source>
</reference>
<keyword evidence="3 4" id="KW-0378">Hydrolase</keyword>
<comment type="catalytic activity">
    <reaction evidence="4">
        <text>alpha,alpha-trehalose 6-phosphate + H2O = alpha,alpha-trehalose + phosphate</text>
        <dbReference type="Rhea" id="RHEA:23420"/>
        <dbReference type="ChEBI" id="CHEBI:15377"/>
        <dbReference type="ChEBI" id="CHEBI:16551"/>
        <dbReference type="ChEBI" id="CHEBI:43474"/>
        <dbReference type="ChEBI" id="CHEBI:58429"/>
        <dbReference type="EC" id="3.1.3.12"/>
    </reaction>
</comment>
<dbReference type="UniPathway" id="UPA00299"/>
<dbReference type="GO" id="GO:0005992">
    <property type="term" value="P:trehalose biosynthetic process"/>
    <property type="evidence" value="ECO:0007669"/>
    <property type="project" value="UniProtKB-UniPathway"/>
</dbReference>
<dbReference type="AlphaFoldDB" id="A0A1C3TZU9"/>
<evidence type="ECO:0000256" key="4">
    <source>
        <dbReference type="RuleBase" id="RU361117"/>
    </source>
</evidence>
<dbReference type="EC" id="3.1.3.12" evidence="4"/>
<proteinExistence type="inferred from homology"/>
<dbReference type="PANTHER" id="PTHR43768">
    <property type="entry name" value="TREHALOSE 6-PHOSPHATE PHOSPHATASE"/>
    <property type="match status" value="1"/>
</dbReference>
<keyword evidence="6" id="KW-1185">Reference proteome</keyword>
<comment type="similarity">
    <text evidence="2 4">Belongs to the trehalose phosphatase family.</text>
</comment>
<dbReference type="Gene3D" id="3.40.50.1000">
    <property type="entry name" value="HAD superfamily/HAD-like"/>
    <property type="match status" value="1"/>
</dbReference>
<evidence type="ECO:0000256" key="3">
    <source>
        <dbReference type="ARBA" id="ARBA00022801"/>
    </source>
</evidence>
<dbReference type="Gene3D" id="3.30.70.1020">
    <property type="entry name" value="Trehalose-6-phosphate phosphatase related protein, domain 2"/>
    <property type="match status" value="1"/>
</dbReference>
<evidence type="ECO:0000313" key="6">
    <source>
        <dbReference type="Proteomes" id="UP000199435"/>
    </source>
</evidence>
<evidence type="ECO:0000256" key="1">
    <source>
        <dbReference type="ARBA" id="ARBA00005199"/>
    </source>
</evidence>
<name>A0A1C3TZU9_9HYPH</name>
<evidence type="ECO:0000313" key="5">
    <source>
        <dbReference type="EMBL" id="SCB08635.1"/>
    </source>
</evidence>
<organism evidence="5 6">
    <name type="scientific">Rhizobium miluonense</name>
    <dbReference type="NCBI Taxonomy" id="411945"/>
    <lineage>
        <taxon>Bacteria</taxon>
        <taxon>Pseudomonadati</taxon>
        <taxon>Pseudomonadota</taxon>
        <taxon>Alphaproteobacteria</taxon>
        <taxon>Hyphomicrobiales</taxon>
        <taxon>Rhizobiaceae</taxon>
        <taxon>Rhizobium/Agrobacterium group</taxon>
        <taxon>Rhizobium</taxon>
    </lineage>
</organism>
<dbReference type="Proteomes" id="UP000199435">
    <property type="component" value="Unassembled WGS sequence"/>
</dbReference>
<comment type="pathway">
    <text evidence="1 4">Glycan biosynthesis; trehalose biosynthesis.</text>
</comment>
<dbReference type="GO" id="GO:0046872">
    <property type="term" value="F:metal ion binding"/>
    <property type="evidence" value="ECO:0007669"/>
    <property type="project" value="UniProtKB-KW"/>
</dbReference>
<dbReference type="InterPro" id="IPR044651">
    <property type="entry name" value="OTSB-like"/>
</dbReference>
<dbReference type="InterPro" id="IPR023214">
    <property type="entry name" value="HAD_sf"/>
</dbReference>
<evidence type="ECO:0000256" key="2">
    <source>
        <dbReference type="ARBA" id="ARBA00008770"/>
    </source>
</evidence>
<dbReference type="NCBIfam" id="TIGR00685">
    <property type="entry name" value="T6PP"/>
    <property type="match status" value="1"/>
</dbReference>
<dbReference type="NCBIfam" id="TIGR01484">
    <property type="entry name" value="HAD-SF-IIB"/>
    <property type="match status" value="1"/>
</dbReference>
<dbReference type="STRING" id="411945.GA0061102_1001240"/>
<dbReference type="InterPro" id="IPR003337">
    <property type="entry name" value="Trehalose_PPase"/>
</dbReference>
<dbReference type="GO" id="GO:0004805">
    <property type="term" value="F:trehalose-phosphatase activity"/>
    <property type="evidence" value="ECO:0007669"/>
    <property type="project" value="UniProtKB-EC"/>
</dbReference>